<dbReference type="Pfam" id="PF07714">
    <property type="entry name" value="PK_Tyr_Ser-Thr"/>
    <property type="match status" value="1"/>
</dbReference>
<evidence type="ECO:0000256" key="12">
    <source>
        <dbReference type="ARBA" id="ARBA00023136"/>
    </source>
</evidence>
<dbReference type="PANTHER" id="PTHR27002:SF1095">
    <property type="entry name" value="G-TYPE LECTIN S-RECEPTOR-LIKE SERINE_THREONINE-PROTEIN KINASE RKS1"/>
    <property type="match status" value="1"/>
</dbReference>
<keyword evidence="15" id="KW-0325">Glycoprotein</keyword>
<keyword evidence="8" id="KW-0547">Nucleotide-binding</keyword>
<evidence type="ECO:0000256" key="4">
    <source>
        <dbReference type="ARBA" id="ARBA00022679"/>
    </source>
</evidence>
<dbReference type="GO" id="GO:0004674">
    <property type="term" value="F:protein serine/threonine kinase activity"/>
    <property type="evidence" value="ECO:0007669"/>
    <property type="project" value="UniProtKB-KW"/>
</dbReference>
<evidence type="ECO:0000256" key="3">
    <source>
        <dbReference type="ARBA" id="ARBA00022527"/>
    </source>
</evidence>
<keyword evidence="10" id="KW-0067">ATP-binding</keyword>
<dbReference type="FunFam" id="3.30.200.20:FF:000330">
    <property type="entry name" value="G-type lectin S-receptor-like serine/threonine-protein kinase At4g03230"/>
    <property type="match status" value="1"/>
</dbReference>
<evidence type="ECO:0000256" key="13">
    <source>
        <dbReference type="ARBA" id="ARBA00023157"/>
    </source>
</evidence>
<evidence type="ECO:0000256" key="8">
    <source>
        <dbReference type="ARBA" id="ARBA00022741"/>
    </source>
</evidence>
<organism evidence="18">
    <name type="scientific">Davidia involucrata</name>
    <name type="common">Dove tree</name>
    <dbReference type="NCBI Taxonomy" id="16924"/>
    <lineage>
        <taxon>Eukaryota</taxon>
        <taxon>Viridiplantae</taxon>
        <taxon>Streptophyta</taxon>
        <taxon>Embryophyta</taxon>
        <taxon>Tracheophyta</taxon>
        <taxon>Spermatophyta</taxon>
        <taxon>Magnoliopsida</taxon>
        <taxon>eudicotyledons</taxon>
        <taxon>Gunneridae</taxon>
        <taxon>Pentapetalae</taxon>
        <taxon>asterids</taxon>
        <taxon>Cornales</taxon>
        <taxon>Nyssaceae</taxon>
        <taxon>Davidia</taxon>
    </lineage>
</organism>
<evidence type="ECO:0000313" key="18">
    <source>
        <dbReference type="EMBL" id="MPA63341.1"/>
    </source>
</evidence>
<evidence type="ECO:0000256" key="15">
    <source>
        <dbReference type="ARBA" id="ARBA00023180"/>
    </source>
</evidence>
<evidence type="ECO:0000256" key="1">
    <source>
        <dbReference type="ARBA" id="ARBA00004251"/>
    </source>
</evidence>
<evidence type="ECO:0000256" key="16">
    <source>
        <dbReference type="SAM" id="Phobius"/>
    </source>
</evidence>
<dbReference type="InterPro" id="IPR000719">
    <property type="entry name" value="Prot_kinase_dom"/>
</dbReference>
<dbReference type="Gene3D" id="3.30.200.20">
    <property type="entry name" value="Phosphorylase Kinase, domain 1"/>
    <property type="match status" value="1"/>
</dbReference>
<keyword evidence="2" id="KW-1003">Cell membrane</keyword>
<keyword evidence="4" id="KW-0808">Transferase</keyword>
<dbReference type="InterPro" id="IPR001245">
    <property type="entry name" value="Ser-Thr/Tyr_kinase_cat_dom"/>
</dbReference>
<evidence type="ECO:0000256" key="5">
    <source>
        <dbReference type="ARBA" id="ARBA00022692"/>
    </source>
</evidence>
<accession>A0A5B7B6U6</accession>
<reference evidence="18" key="1">
    <citation type="submission" date="2019-08" db="EMBL/GenBank/DDBJ databases">
        <title>Reference gene set and small RNA set construction with multiple tissues from Davidia involucrata Baill.</title>
        <authorList>
            <person name="Yang H."/>
            <person name="Zhou C."/>
            <person name="Li G."/>
            <person name="Wang J."/>
            <person name="Gao P."/>
            <person name="Wang M."/>
            <person name="Wang R."/>
            <person name="Zhao Y."/>
        </authorList>
    </citation>
    <scope>NUCLEOTIDE SEQUENCE</scope>
    <source>
        <tissue evidence="18">Mixed with DoveR01_LX</tissue>
    </source>
</reference>
<dbReference type="PANTHER" id="PTHR27002">
    <property type="entry name" value="RECEPTOR-LIKE SERINE/THREONINE-PROTEIN KINASE SD1-8"/>
    <property type="match status" value="1"/>
</dbReference>
<name>A0A5B7B6U6_DAVIN</name>
<gene>
    <name evidence="18" type="ORF">Din_032782</name>
</gene>
<evidence type="ECO:0000256" key="7">
    <source>
        <dbReference type="ARBA" id="ARBA00022734"/>
    </source>
</evidence>
<dbReference type="InterPro" id="IPR011009">
    <property type="entry name" value="Kinase-like_dom_sf"/>
</dbReference>
<evidence type="ECO:0000256" key="10">
    <source>
        <dbReference type="ARBA" id="ARBA00022840"/>
    </source>
</evidence>
<sequence length="224" mass="25774">MRKNSKGVGGVKRTLVIIIVSVALGALLFFCSYYFWRKHAKRKGLREKQRYREMLLLDSVTDLSNKDSPNENNHGKSSNTELKFYDLDTIVDATDNFSPDNKLGQGGFGPVYKGQLSNGQEIAVKRLTKNSGQGITEFKNEVFLIARLQHRNLVRLLGCCIENEEKILVYEYMPNKSLHGLFYLRYDHQSLHVIAGVLIFLHLIAYMLILIYVMKYNYKSIRSN</sequence>
<evidence type="ECO:0000256" key="6">
    <source>
        <dbReference type="ARBA" id="ARBA00022729"/>
    </source>
</evidence>
<comment type="subcellular location">
    <subcellularLocation>
        <location evidence="1">Cell membrane</location>
        <topology evidence="1">Single-pass type I membrane protein</topology>
    </subcellularLocation>
</comment>
<keyword evidence="3" id="KW-0723">Serine/threonine-protein kinase</keyword>
<dbReference type="EMBL" id="GHES01032782">
    <property type="protein sequence ID" value="MPA63341.1"/>
    <property type="molecule type" value="Transcribed_RNA"/>
</dbReference>
<dbReference type="GO" id="GO:0005524">
    <property type="term" value="F:ATP binding"/>
    <property type="evidence" value="ECO:0007669"/>
    <property type="project" value="UniProtKB-KW"/>
</dbReference>
<dbReference type="GO" id="GO:0005886">
    <property type="term" value="C:plasma membrane"/>
    <property type="evidence" value="ECO:0007669"/>
    <property type="project" value="UniProtKB-SubCell"/>
</dbReference>
<feature type="transmembrane region" description="Helical" evidence="16">
    <location>
        <begin position="191"/>
        <end position="214"/>
    </location>
</feature>
<dbReference type="GO" id="GO:0030246">
    <property type="term" value="F:carbohydrate binding"/>
    <property type="evidence" value="ECO:0007669"/>
    <property type="project" value="UniProtKB-KW"/>
</dbReference>
<keyword evidence="5 16" id="KW-0812">Transmembrane</keyword>
<evidence type="ECO:0000259" key="17">
    <source>
        <dbReference type="PROSITE" id="PS50011"/>
    </source>
</evidence>
<keyword evidence="13" id="KW-1015">Disulfide bond</keyword>
<dbReference type="AlphaFoldDB" id="A0A5B7B6U6"/>
<keyword evidence="6" id="KW-0732">Signal</keyword>
<keyword evidence="12 16" id="KW-0472">Membrane</keyword>
<proteinExistence type="predicted"/>
<evidence type="ECO:0000256" key="11">
    <source>
        <dbReference type="ARBA" id="ARBA00022989"/>
    </source>
</evidence>
<dbReference type="SUPFAM" id="SSF56112">
    <property type="entry name" value="Protein kinase-like (PK-like)"/>
    <property type="match status" value="1"/>
</dbReference>
<keyword evidence="14" id="KW-0675">Receptor</keyword>
<evidence type="ECO:0000256" key="2">
    <source>
        <dbReference type="ARBA" id="ARBA00022475"/>
    </source>
</evidence>
<dbReference type="PROSITE" id="PS50011">
    <property type="entry name" value="PROTEIN_KINASE_DOM"/>
    <property type="match status" value="1"/>
</dbReference>
<evidence type="ECO:0000256" key="14">
    <source>
        <dbReference type="ARBA" id="ARBA00023170"/>
    </source>
</evidence>
<feature type="domain" description="Protein kinase" evidence="17">
    <location>
        <begin position="97"/>
        <end position="224"/>
    </location>
</feature>
<evidence type="ECO:0000256" key="9">
    <source>
        <dbReference type="ARBA" id="ARBA00022777"/>
    </source>
</evidence>
<feature type="transmembrane region" description="Helical" evidence="16">
    <location>
        <begin position="15"/>
        <end position="36"/>
    </location>
</feature>
<keyword evidence="9" id="KW-0418">Kinase</keyword>
<protein>
    <recommendedName>
        <fullName evidence="17">Protein kinase domain-containing protein</fullName>
    </recommendedName>
</protein>
<keyword evidence="7" id="KW-0430">Lectin</keyword>
<keyword evidence="11 16" id="KW-1133">Transmembrane helix</keyword>